<name>A0A914RT95_PAREQ</name>
<dbReference type="InterPro" id="IPR029058">
    <property type="entry name" value="AB_hydrolase_fold"/>
</dbReference>
<dbReference type="WBParaSite" id="PEQ_0000953801-mRNA-1">
    <property type="protein sequence ID" value="PEQ_0000953801-mRNA-1"/>
    <property type="gene ID" value="PEQ_0000953801"/>
</dbReference>
<proteinExistence type="predicted"/>
<dbReference type="Proteomes" id="UP000887564">
    <property type="component" value="Unplaced"/>
</dbReference>
<dbReference type="Gene3D" id="3.40.50.1820">
    <property type="entry name" value="alpha/beta hydrolase"/>
    <property type="match status" value="2"/>
</dbReference>
<organism evidence="1 2">
    <name type="scientific">Parascaris equorum</name>
    <name type="common">Equine roundworm</name>
    <dbReference type="NCBI Taxonomy" id="6256"/>
    <lineage>
        <taxon>Eukaryota</taxon>
        <taxon>Metazoa</taxon>
        <taxon>Ecdysozoa</taxon>
        <taxon>Nematoda</taxon>
        <taxon>Chromadorea</taxon>
        <taxon>Rhabditida</taxon>
        <taxon>Spirurina</taxon>
        <taxon>Ascaridomorpha</taxon>
        <taxon>Ascaridoidea</taxon>
        <taxon>Ascarididae</taxon>
        <taxon>Parascaris</taxon>
    </lineage>
</organism>
<evidence type="ECO:0000313" key="2">
    <source>
        <dbReference type="WBParaSite" id="PEQ_0000953801-mRNA-1"/>
    </source>
</evidence>
<dbReference type="GO" id="GO:0016042">
    <property type="term" value="P:lipid catabolic process"/>
    <property type="evidence" value="ECO:0007669"/>
    <property type="project" value="InterPro"/>
</dbReference>
<dbReference type="GO" id="GO:0016298">
    <property type="term" value="F:lipase activity"/>
    <property type="evidence" value="ECO:0007669"/>
    <property type="project" value="TreeGrafter"/>
</dbReference>
<dbReference type="InterPro" id="IPR002918">
    <property type="entry name" value="Lipase_EstA/Esterase_EstB"/>
</dbReference>
<reference evidence="2" key="1">
    <citation type="submission" date="2022-11" db="UniProtKB">
        <authorList>
            <consortium name="WormBaseParasite"/>
        </authorList>
    </citation>
    <scope>IDENTIFICATION</scope>
</reference>
<dbReference type="PANTHER" id="PTHR32015:SF5">
    <property type="entry name" value="LIPASE RELATED"/>
    <property type="match status" value="1"/>
</dbReference>
<evidence type="ECO:0000313" key="1">
    <source>
        <dbReference type="Proteomes" id="UP000887564"/>
    </source>
</evidence>
<accession>A0A914RT95</accession>
<dbReference type="PANTHER" id="PTHR32015">
    <property type="entry name" value="FASTING INDUCED LIPASE"/>
    <property type="match status" value="1"/>
</dbReference>
<keyword evidence="1" id="KW-1185">Reference proteome</keyword>
<protein>
    <submittedName>
        <fullName evidence="2">Uncharacterized protein</fullName>
    </submittedName>
</protein>
<dbReference type="Pfam" id="PF01674">
    <property type="entry name" value="Lipase_2"/>
    <property type="match status" value="2"/>
</dbReference>
<dbReference type="AlphaFoldDB" id="A0A914RT95"/>
<sequence>MRRIYAISTIFIGNLCAQIGGSFTVDFNRWLIERYGLDVQVTLNRGDLGEAGSFGGKTFRSERLRNQPVIFVHGVSDRAHDKPISAARENGYEWSELYGTTYANGAEGNPLQWTQYAMRCSYVKQNLVGTGKCVDTGEDLGRPLTRFIDSFVGIAGPNHGISLQVGGVSIPGCAFSVLPVCNTQTGLYSGMCPTESAYLQVRNFSSYLK</sequence>